<evidence type="ECO:0000313" key="1">
    <source>
        <dbReference type="EMBL" id="CEG38914.1"/>
    </source>
</evidence>
<name>A0A0P1ADC1_PLAHL</name>
<sequence>MVYIIVLPERDPLLGLLGASLVGDHLFYELRSVNRARALEKGFSLFFAGSFEHIDLLGSFILLC</sequence>
<dbReference type="EMBL" id="CCYD01000322">
    <property type="protein sequence ID" value="CEG38914.1"/>
    <property type="molecule type" value="Genomic_DNA"/>
</dbReference>
<dbReference type="Proteomes" id="UP000054928">
    <property type="component" value="Unassembled WGS sequence"/>
</dbReference>
<keyword evidence="2" id="KW-1185">Reference proteome</keyword>
<reference evidence="2" key="1">
    <citation type="submission" date="2014-09" db="EMBL/GenBank/DDBJ databases">
        <authorList>
            <person name="Sharma Rahul"/>
            <person name="Thines Marco"/>
        </authorList>
    </citation>
    <scope>NUCLEOTIDE SEQUENCE [LARGE SCALE GENOMIC DNA]</scope>
</reference>
<evidence type="ECO:0000313" key="2">
    <source>
        <dbReference type="Proteomes" id="UP000054928"/>
    </source>
</evidence>
<proteinExistence type="predicted"/>
<dbReference type="AlphaFoldDB" id="A0A0P1ADC1"/>
<dbReference type="RefSeq" id="XP_024575283.1">
    <property type="nucleotide sequence ID" value="XM_024724402.1"/>
</dbReference>
<accession>A0A0P1ADC1</accession>
<protein>
    <submittedName>
        <fullName evidence="1">Uncharacterized protein</fullName>
    </submittedName>
</protein>
<dbReference type="GeneID" id="36404015"/>
<organism evidence="1 2">
    <name type="scientific">Plasmopara halstedii</name>
    <name type="common">Downy mildew of sunflower</name>
    <dbReference type="NCBI Taxonomy" id="4781"/>
    <lineage>
        <taxon>Eukaryota</taxon>
        <taxon>Sar</taxon>
        <taxon>Stramenopiles</taxon>
        <taxon>Oomycota</taxon>
        <taxon>Peronosporomycetes</taxon>
        <taxon>Peronosporales</taxon>
        <taxon>Peronosporaceae</taxon>
        <taxon>Plasmopara</taxon>
    </lineage>
</organism>